<evidence type="ECO:0000256" key="3">
    <source>
        <dbReference type="PIRSR" id="PIRSR000149-1"/>
    </source>
</evidence>
<evidence type="ECO:0000313" key="9">
    <source>
        <dbReference type="EMBL" id="OGC62954.1"/>
    </source>
</evidence>
<dbReference type="GO" id="GO:0051287">
    <property type="term" value="F:NAD binding"/>
    <property type="evidence" value="ECO:0007669"/>
    <property type="project" value="InterPro"/>
</dbReference>
<evidence type="ECO:0000256" key="6">
    <source>
        <dbReference type="PIRSR" id="PIRSR000149-4"/>
    </source>
</evidence>
<feature type="binding site" evidence="5">
    <location>
        <position position="34"/>
    </location>
    <ligand>
        <name>NAD(+)</name>
        <dbReference type="ChEBI" id="CHEBI:57540"/>
    </ligand>
</feature>
<proteinExistence type="inferred from homology"/>
<dbReference type="SUPFAM" id="SSF51735">
    <property type="entry name" value="NAD(P)-binding Rossmann-fold domains"/>
    <property type="match status" value="1"/>
</dbReference>
<evidence type="ECO:0000256" key="5">
    <source>
        <dbReference type="PIRSR" id="PIRSR000149-3"/>
    </source>
</evidence>
<gene>
    <name evidence="9" type="ORF">A2264_03685</name>
</gene>
<dbReference type="InterPro" id="IPR020831">
    <property type="entry name" value="GlycerAld/Erythrose_P_DH"/>
</dbReference>
<dbReference type="Proteomes" id="UP000176614">
    <property type="component" value="Unassembled WGS sequence"/>
</dbReference>
<feature type="binding site" evidence="4">
    <location>
        <position position="259"/>
    </location>
    <ligand>
        <name>D-glyceraldehyde 3-phosphate</name>
        <dbReference type="ChEBI" id="CHEBI:59776"/>
    </ligand>
</feature>
<evidence type="ECO:0000256" key="1">
    <source>
        <dbReference type="ARBA" id="ARBA00007406"/>
    </source>
</evidence>
<name>A0A1F4W0K8_UNCKA</name>
<feature type="binding site" evidence="5">
    <location>
        <position position="143"/>
    </location>
    <ligand>
        <name>NAD(+)</name>
        <dbReference type="ChEBI" id="CHEBI:57540"/>
    </ligand>
</feature>
<evidence type="ECO:0000313" key="10">
    <source>
        <dbReference type="Proteomes" id="UP000176614"/>
    </source>
</evidence>
<dbReference type="Gene3D" id="3.40.50.720">
    <property type="entry name" value="NAD(P)-binding Rossmann-like Domain"/>
    <property type="match status" value="1"/>
</dbReference>
<evidence type="ECO:0000256" key="4">
    <source>
        <dbReference type="PIRSR" id="PIRSR000149-2"/>
    </source>
</evidence>
<keyword evidence="5" id="KW-0520">NAD</keyword>
<accession>A0A1F4W0K8</accession>
<feature type="binding site" evidence="5">
    <location>
        <begin position="12"/>
        <end position="13"/>
    </location>
    <ligand>
        <name>NAD(+)</name>
        <dbReference type="ChEBI" id="CHEBI:57540"/>
    </ligand>
</feature>
<dbReference type="CDD" id="cd18126">
    <property type="entry name" value="GAPDH_I_C"/>
    <property type="match status" value="1"/>
</dbReference>
<feature type="binding site" evidence="5">
    <location>
        <position position="342"/>
    </location>
    <ligand>
        <name>NAD(+)</name>
        <dbReference type="ChEBI" id="CHEBI:57540"/>
    </ligand>
</feature>
<evidence type="ECO:0000256" key="7">
    <source>
        <dbReference type="RuleBase" id="RU000397"/>
    </source>
</evidence>
<dbReference type="PANTHER" id="PTHR43148">
    <property type="entry name" value="GLYCERALDEHYDE-3-PHOSPHATE DEHYDROGENASE 2"/>
    <property type="match status" value="1"/>
</dbReference>
<keyword evidence="2" id="KW-0560">Oxidoreductase</keyword>
<feature type="binding site" evidence="4">
    <location>
        <begin position="173"/>
        <end position="175"/>
    </location>
    <ligand>
        <name>D-glyceraldehyde 3-phosphate</name>
        <dbReference type="ChEBI" id="CHEBI:59776"/>
    </ligand>
</feature>
<comment type="caution">
    <text evidence="9">The sequence shown here is derived from an EMBL/GenBank/DDBJ whole genome shotgun (WGS) entry which is preliminary data.</text>
</comment>
<feature type="binding site" evidence="4">
    <location>
        <position position="204"/>
    </location>
    <ligand>
        <name>D-glyceraldehyde 3-phosphate</name>
        <dbReference type="ChEBI" id="CHEBI:59776"/>
    </ligand>
</feature>
<feature type="active site" description="Nucleophile" evidence="3">
    <location>
        <position position="174"/>
    </location>
</feature>
<dbReference type="SUPFAM" id="SSF55347">
    <property type="entry name" value="Glyceraldehyde-3-phosphate dehydrogenase-like, C-terminal domain"/>
    <property type="match status" value="1"/>
</dbReference>
<dbReference type="PIRSF" id="PIRSF000149">
    <property type="entry name" value="GAP_DH"/>
    <property type="match status" value="1"/>
</dbReference>
<dbReference type="InterPro" id="IPR036291">
    <property type="entry name" value="NAD(P)-bd_dom_sf"/>
</dbReference>
<keyword evidence="5" id="KW-0547">Nucleotide-binding</keyword>
<dbReference type="Gene3D" id="3.30.360.10">
    <property type="entry name" value="Dihydrodipicolinate Reductase, domain 2"/>
    <property type="match status" value="1"/>
</dbReference>
<dbReference type="GO" id="GO:0016620">
    <property type="term" value="F:oxidoreductase activity, acting on the aldehyde or oxo group of donors, NAD or NADP as acceptor"/>
    <property type="evidence" value="ECO:0007669"/>
    <property type="project" value="InterPro"/>
</dbReference>
<dbReference type="Pfam" id="PF02800">
    <property type="entry name" value="Gp_dh_C"/>
    <property type="match status" value="1"/>
</dbReference>
<dbReference type="Pfam" id="PF00044">
    <property type="entry name" value="Gp_dh_N"/>
    <property type="match status" value="2"/>
</dbReference>
<feature type="site" description="Activates thiol group during catalysis" evidence="6">
    <location>
        <position position="201"/>
    </location>
</feature>
<dbReference type="FunFam" id="3.30.360.10:FF:000002">
    <property type="entry name" value="Glyceraldehyde-3-phosphate dehydrogenase"/>
    <property type="match status" value="1"/>
</dbReference>
<feature type="domain" description="Glyceraldehyde 3-phosphate dehydrogenase NAD(P) binding" evidence="8">
    <location>
        <begin position="3"/>
        <end position="174"/>
    </location>
</feature>
<comment type="similarity">
    <text evidence="1 7">Belongs to the glyceraldehyde-3-phosphate dehydrogenase family.</text>
</comment>
<evidence type="ECO:0000256" key="2">
    <source>
        <dbReference type="ARBA" id="ARBA00023002"/>
    </source>
</evidence>
<dbReference type="CDD" id="cd05214">
    <property type="entry name" value="GAPDH_I_N"/>
    <property type="match status" value="1"/>
</dbReference>
<dbReference type="InterPro" id="IPR020829">
    <property type="entry name" value="GlycerAld_3-P_DH_cat"/>
</dbReference>
<dbReference type="EMBL" id="MEVT01000011">
    <property type="protein sequence ID" value="OGC62954.1"/>
    <property type="molecule type" value="Genomic_DNA"/>
</dbReference>
<dbReference type="InterPro" id="IPR020828">
    <property type="entry name" value="GlycerAld_3-P_DH_NAD(P)-bd"/>
</dbReference>
<organism evidence="9 10">
    <name type="scientific">candidate division WWE3 bacterium RIFOXYA2_FULL_46_9</name>
    <dbReference type="NCBI Taxonomy" id="1802636"/>
    <lineage>
        <taxon>Bacteria</taxon>
        <taxon>Katanobacteria</taxon>
    </lineage>
</organism>
<dbReference type="PRINTS" id="PR00078">
    <property type="entry name" value="G3PDHDRGNASE"/>
</dbReference>
<sequence length="359" mass="39174">MPVRIAINGFGRIGRSSFKIAFDNPKAEIVAINDLTNPRVLAHLLKYDTAYGIFDKEIYMEEDGKIVQLSDYHGETDFYTTTAKETYLVVGGKKTLVTSIPDPTQLPWKDLNVDIVLECTGRYVEGDAALDHLKAGAKKVVVSAPTKGGTIPTFVLGANQDQYLGQNAFSNASCTTNCTSPVVSIIHSKFKVLKAMLTTVHALTSGQNLVDGPPNPRKPDLREGRAAGFNMVPTSTGAAKATVETIPDLKGKFDGVSIRVPIITGSITDIVMLVEKKTTVEEINQTFIEAKENPIYKGVLDATWEPIVSSDIIKSHYSAIVDLAFTRVVDGDLVKVMAWYDNEWGYSNRLVEIAILACE</sequence>
<dbReference type="SMART" id="SM00846">
    <property type="entry name" value="Gp_dh_N"/>
    <property type="match status" value="1"/>
</dbReference>
<dbReference type="AlphaFoldDB" id="A0A1F4W0K8"/>
<reference evidence="9 10" key="1">
    <citation type="journal article" date="2016" name="Nat. Commun.">
        <title>Thousands of microbial genomes shed light on interconnected biogeochemical processes in an aquifer system.</title>
        <authorList>
            <person name="Anantharaman K."/>
            <person name="Brown C.T."/>
            <person name="Hug L.A."/>
            <person name="Sharon I."/>
            <person name="Castelle C.J."/>
            <person name="Probst A.J."/>
            <person name="Thomas B.C."/>
            <person name="Singh A."/>
            <person name="Wilkins M.J."/>
            <person name="Karaoz U."/>
            <person name="Brodie E.L."/>
            <person name="Williams K.H."/>
            <person name="Hubbard S.S."/>
            <person name="Banfield J.F."/>
        </authorList>
    </citation>
    <scope>NUCLEOTIDE SEQUENCE [LARGE SCALE GENOMIC DNA]</scope>
</reference>
<feature type="binding site" evidence="4">
    <location>
        <begin position="236"/>
        <end position="237"/>
    </location>
    <ligand>
        <name>D-glyceraldehyde 3-phosphate</name>
        <dbReference type="ChEBI" id="CHEBI:59776"/>
    </ligand>
</feature>
<protein>
    <recommendedName>
        <fullName evidence="8">Glyceraldehyde 3-phosphate dehydrogenase NAD(P) binding domain-containing protein</fullName>
    </recommendedName>
</protein>
<evidence type="ECO:0000259" key="8">
    <source>
        <dbReference type="SMART" id="SM00846"/>
    </source>
</evidence>